<dbReference type="FunFam" id="1.20.1560.10:FF:000013">
    <property type="entry name" value="ABC transporter C family member 2"/>
    <property type="match status" value="1"/>
</dbReference>
<feature type="transmembrane region" description="Helical" evidence="11">
    <location>
        <begin position="621"/>
        <end position="654"/>
    </location>
</feature>
<dbReference type="FunFam" id="3.40.50.300:FF:000838">
    <property type="entry name" value="ABC multidrug transporter (Eurofung)"/>
    <property type="match status" value="1"/>
</dbReference>
<dbReference type="InterPro" id="IPR003593">
    <property type="entry name" value="AAA+_ATPase"/>
</dbReference>
<dbReference type="InterPro" id="IPR017871">
    <property type="entry name" value="ABC_transporter-like_CS"/>
</dbReference>
<dbReference type="PANTHER" id="PTHR24223:SF456">
    <property type="entry name" value="MULTIDRUG RESISTANCE-ASSOCIATED PROTEIN LETHAL(2)03659"/>
    <property type="match status" value="1"/>
</dbReference>
<comment type="similarity">
    <text evidence="2">Belongs to the ABC transporter superfamily. ABCC family. Conjugate transporter (TC 3.A.1.208) subfamily.</text>
</comment>
<keyword evidence="8 11" id="KW-1133">Transmembrane helix</keyword>
<dbReference type="Gene3D" id="1.20.1560.10">
    <property type="entry name" value="ABC transporter type 1, transmembrane domain"/>
    <property type="match status" value="2"/>
</dbReference>
<feature type="domain" description="ABC transporter" evidence="12">
    <location>
        <begin position="173"/>
        <end position="428"/>
    </location>
</feature>
<feature type="domain" description="ABC transmembrane type-1" evidence="13">
    <location>
        <begin position="538"/>
        <end position="775"/>
    </location>
</feature>
<dbReference type="SUPFAM" id="SSF90123">
    <property type="entry name" value="ABC transporter transmembrane region"/>
    <property type="match status" value="2"/>
</dbReference>
<reference evidence="14 15" key="1">
    <citation type="submission" date="2017-06" db="EMBL/GenBank/DDBJ databases">
        <title>Comparative genomic analysis of Ambrosia Fusariam Clade fungi.</title>
        <authorList>
            <person name="Stajich J.E."/>
            <person name="Carrillo J."/>
            <person name="Kijimoto T."/>
            <person name="Eskalen A."/>
            <person name="O'Donnell K."/>
            <person name="Kasson M."/>
        </authorList>
    </citation>
    <scope>NUCLEOTIDE SEQUENCE [LARGE SCALE GENOMIC DNA]</scope>
    <source>
        <strain evidence="14 15">NRRL62584</strain>
    </source>
</reference>
<dbReference type="CDD" id="cd18604">
    <property type="entry name" value="ABC_6TM_VMR1_D2_like"/>
    <property type="match status" value="1"/>
</dbReference>
<feature type="region of interest" description="Disordered" evidence="10">
    <location>
        <begin position="1052"/>
        <end position="1073"/>
    </location>
</feature>
<keyword evidence="15" id="KW-1185">Reference proteome</keyword>
<dbReference type="SMART" id="SM00382">
    <property type="entry name" value="AAA"/>
    <property type="match status" value="2"/>
</dbReference>
<dbReference type="CDD" id="cd03244">
    <property type="entry name" value="ABCC_MRP_domain2"/>
    <property type="match status" value="1"/>
</dbReference>
<dbReference type="PANTHER" id="PTHR24223">
    <property type="entry name" value="ATP-BINDING CASSETTE SUB-FAMILY C"/>
    <property type="match status" value="1"/>
</dbReference>
<keyword evidence="4 11" id="KW-0812">Transmembrane</keyword>
<accession>A0A428QRW5</accession>
<dbReference type="Gene3D" id="3.40.50.300">
    <property type="entry name" value="P-loop containing nucleotide triphosphate hydrolases"/>
    <property type="match status" value="2"/>
</dbReference>
<dbReference type="CDD" id="cd03250">
    <property type="entry name" value="ABCC_MRP_domain1"/>
    <property type="match status" value="1"/>
</dbReference>
<dbReference type="AlphaFoldDB" id="A0A428QRW5"/>
<evidence type="ECO:0000313" key="14">
    <source>
        <dbReference type="EMBL" id="RSL68019.1"/>
    </source>
</evidence>
<feature type="transmembrane region" description="Helical" evidence="11">
    <location>
        <begin position="123"/>
        <end position="145"/>
    </location>
</feature>
<dbReference type="SUPFAM" id="SSF52540">
    <property type="entry name" value="P-loop containing nucleoside triphosphate hydrolases"/>
    <property type="match status" value="2"/>
</dbReference>
<dbReference type="PROSITE" id="PS50929">
    <property type="entry name" value="ABC_TM1F"/>
    <property type="match status" value="2"/>
</dbReference>
<feature type="transmembrane region" description="Helical" evidence="11">
    <location>
        <begin position="6"/>
        <end position="22"/>
    </location>
</feature>
<keyword evidence="9 11" id="KW-0472">Membrane</keyword>
<dbReference type="Pfam" id="PF00005">
    <property type="entry name" value="ABC_tran"/>
    <property type="match status" value="2"/>
</dbReference>
<evidence type="ECO:0008006" key="16">
    <source>
        <dbReference type="Google" id="ProtNLM"/>
    </source>
</evidence>
<feature type="transmembrane region" description="Helical" evidence="11">
    <location>
        <begin position="568"/>
        <end position="584"/>
    </location>
</feature>
<comment type="caution">
    <text evidence="14">The sequence shown here is derived from an EMBL/GenBank/DDBJ whole genome shotgun (WGS) entry which is preliminary data.</text>
</comment>
<evidence type="ECO:0000256" key="10">
    <source>
        <dbReference type="SAM" id="MobiDB-lite"/>
    </source>
</evidence>
<dbReference type="GO" id="GO:0005737">
    <property type="term" value="C:cytoplasm"/>
    <property type="evidence" value="ECO:0007669"/>
    <property type="project" value="UniProtKB-ARBA"/>
</dbReference>
<dbReference type="GO" id="GO:0140359">
    <property type="term" value="F:ABC-type transporter activity"/>
    <property type="evidence" value="ECO:0007669"/>
    <property type="project" value="InterPro"/>
</dbReference>
<dbReference type="InterPro" id="IPR011527">
    <property type="entry name" value="ABC1_TM_dom"/>
</dbReference>
<evidence type="ECO:0000256" key="3">
    <source>
        <dbReference type="ARBA" id="ARBA00022448"/>
    </source>
</evidence>
<protein>
    <recommendedName>
        <fullName evidence="16">P-loop containing nucleoside triphosphate hydrolase protein</fullName>
    </recommendedName>
</protein>
<keyword evidence="6" id="KW-0547">Nucleotide-binding</keyword>
<feature type="transmembrane region" description="Helical" evidence="11">
    <location>
        <begin position="471"/>
        <end position="493"/>
    </location>
</feature>
<evidence type="ECO:0000256" key="4">
    <source>
        <dbReference type="ARBA" id="ARBA00022692"/>
    </source>
</evidence>
<keyword evidence="5" id="KW-0677">Repeat</keyword>
<organism evidence="14 15">
    <name type="scientific">Fusarium duplospermum</name>
    <dbReference type="NCBI Taxonomy" id="1325734"/>
    <lineage>
        <taxon>Eukaryota</taxon>
        <taxon>Fungi</taxon>
        <taxon>Dikarya</taxon>
        <taxon>Ascomycota</taxon>
        <taxon>Pezizomycotina</taxon>
        <taxon>Sordariomycetes</taxon>
        <taxon>Hypocreomycetidae</taxon>
        <taxon>Hypocreales</taxon>
        <taxon>Nectriaceae</taxon>
        <taxon>Fusarium</taxon>
        <taxon>Fusarium solani species complex</taxon>
    </lineage>
</organism>
<evidence type="ECO:0000256" key="6">
    <source>
        <dbReference type="ARBA" id="ARBA00022741"/>
    </source>
</evidence>
<evidence type="ECO:0000256" key="1">
    <source>
        <dbReference type="ARBA" id="ARBA00004141"/>
    </source>
</evidence>
<evidence type="ECO:0000256" key="8">
    <source>
        <dbReference type="ARBA" id="ARBA00022989"/>
    </source>
</evidence>
<comment type="subcellular location">
    <subcellularLocation>
        <location evidence="1">Membrane</location>
        <topology evidence="1">Multi-pass membrane protein</topology>
    </subcellularLocation>
</comment>
<dbReference type="InterPro" id="IPR027417">
    <property type="entry name" value="P-loop_NTPase"/>
</dbReference>
<dbReference type="InterPro" id="IPR050173">
    <property type="entry name" value="ABC_transporter_C-like"/>
</dbReference>
<evidence type="ECO:0000256" key="11">
    <source>
        <dbReference type="SAM" id="Phobius"/>
    </source>
</evidence>
<evidence type="ECO:0000256" key="2">
    <source>
        <dbReference type="ARBA" id="ARBA00009726"/>
    </source>
</evidence>
<dbReference type="PROSITE" id="PS50893">
    <property type="entry name" value="ABC_TRANSPORTER_2"/>
    <property type="match status" value="2"/>
</dbReference>
<keyword evidence="3" id="KW-0813">Transport</keyword>
<dbReference type="EMBL" id="NKCI01000018">
    <property type="protein sequence ID" value="RSL68019.1"/>
    <property type="molecule type" value="Genomic_DNA"/>
</dbReference>
<evidence type="ECO:0000259" key="13">
    <source>
        <dbReference type="PROSITE" id="PS50929"/>
    </source>
</evidence>
<dbReference type="STRING" id="1325734.A0A428QRW5"/>
<feature type="domain" description="ABC transporter" evidence="12">
    <location>
        <begin position="809"/>
        <end position="1058"/>
    </location>
</feature>
<feature type="transmembrane region" description="Helical" evidence="11">
    <location>
        <begin position="747"/>
        <end position="767"/>
    </location>
</feature>
<dbReference type="GO" id="GO:0005524">
    <property type="term" value="F:ATP binding"/>
    <property type="evidence" value="ECO:0007669"/>
    <property type="project" value="UniProtKB-KW"/>
</dbReference>
<evidence type="ECO:0000313" key="15">
    <source>
        <dbReference type="Proteomes" id="UP000288168"/>
    </source>
</evidence>
<gene>
    <name evidence="14" type="ORF">CEP54_002988</name>
</gene>
<dbReference type="InterPro" id="IPR036640">
    <property type="entry name" value="ABC1_TM_sf"/>
</dbReference>
<dbReference type="GO" id="GO:0016020">
    <property type="term" value="C:membrane"/>
    <property type="evidence" value="ECO:0007669"/>
    <property type="project" value="UniProtKB-SubCell"/>
</dbReference>
<dbReference type="Pfam" id="PF00664">
    <property type="entry name" value="ABC_membrane"/>
    <property type="match status" value="1"/>
</dbReference>
<dbReference type="InterPro" id="IPR003439">
    <property type="entry name" value="ABC_transporter-like_ATP-bd"/>
</dbReference>
<name>A0A428QRW5_9HYPO</name>
<dbReference type="GO" id="GO:0016887">
    <property type="term" value="F:ATP hydrolysis activity"/>
    <property type="evidence" value="ECO:0007669"/>
    <property type="project" value="InterPro"/>
</dbReference>
<feature type="domain" description="ABC transmembrane type-1" evidence="13">
    <location>
        <begin position="25"/>
        <end position="151"/>
    </location>
</feature>
<feature type="transmembrane region" description="Helical" evidence="11">
    <location>
        <begin position="85"/>
        <end position="111"/>
    </location>
</feature>
<evidence type="ECO:0000256" key="9">
    <source>
        <dbReference type="ARBA" id="ARBA00023136"/>
    </source>
</evidence>
<feature type="transmembrane region" description="Helical" evidence="11">
    <location>
        <begin position="721"/>
        <end position="741"/>
    </location>
</feature>
<dbReference type="Proteomes" id="UP000288168">
    <property type="component" value="Unassembled WGS sequence"/>
</dbReference>
<keyword evidence="7" id="KW-0067">ATP-binding</keyword>
<sequence length="1105" mass="122143">MLPLTILKSIMACVLLKYLIGWKTNIIMSGRYATVQMKLMALRDSRTATTTEFLHGIQQIKLSALEDHWKNAIAQARNLELRCQWVVFLWETSLIFIWVLAPVMLSAVSLATYALTHASLPPSIAFTALAVLGELEIWTALLPILSVQLLQSKASIGRIEAFLKCAEMSTLDHDTKDISFRQAALAWPSRRAIEHRQAILSDITLRIKPGELSVITGGTGSGKSLILHSILGECHVIQGAVQRPQCATQDMNGTPSAENNCWLLKNTTAFVPQNPWIEAGTLRENILFGLPYNEARYQQVLSACALVPDLKALPDGDKTNLGSNRVNLSGGQKMRVALARALYSRADILVLDDILGGVDVGTRHHLVHFALTGDLVRGRTRVLATHHSNDCLDFADHTYRVENGLVYEEDKQLLLEAIGKATREYPNSQPRPEQGAHEHHIRGAEEQAITVDEERSSGAFKLGVLGRFVQAGTGIVLITMIVVTSGAYLALFLGRGLCIASWTRTSQRRPAKLDLVVNTNLQHDTDQLHNANMLHLQVYLVISLGMCLVSTVRYFVLLKANINASRYLFDRMLAAVISLTLGWFDTVPIGRIINRFTADFQSIDSNLGKNLGSATSGVLQIFGIVLAATLALPVMLLPALILLAASTAVCCRYLRAAREMKRLEAVARSPILDLLLSVTEGLATIRGFGRVSCYVDKMHQAIDRRTHALWHLSLFNAWLSFRLNMIGAAFATLAALLIVRARNLDASIAGFALSFVLQFTAATDFALRRYASLELDMNALERVLEFTLVETETEAGGDVSATWPKQGLVQVCNITARYKPRGSDVLRNVSLTLQPGRRVGIVGRTGAGKSSLILALFRLLHLSTGSILIDGVDISTIDPRILRGRLAIVPQDPMLFSGTIRYNLDPAGQFDDFELLDLLHRVWQTTSQQDDDSLSFHTPIPSLNTPVDHGGANFSQGERQLLHLVRALIRRPKVLVLDEATSALDFHTDEHIQRILHPEYIRRYLGGLEMSVLVVAHRLRTVADFDQVVVLQDGEMVETGRPRDLLAGTVKDDDQQQRTSAEVGDQRVPGTQKRGHFRQLVEDSGDQQVIRRIAYGEIEVRSLMG</sequence>
<evidence type="ECO:0000256" key="5">
    <source>
        <dbReference type="ARBA" id="ARBA00022737"/>
    </source>
</evidence>
<evidence type="ECO:0000259" key="12">
    <source>
        <dbReference type="PROSITE" id="PS50893"/>
    </source>
</evidence>
<dbReference type="PROSITE" id="PS00211">
    <property type="entry name" value="ABC_TRANSPORTER_1"/>
    <property type="match status" value="1"/>
</dbReference>
<proteinExistence type="inferred from homology"/>
<dbReference type="OrthoDB" id="6500128at2759"/>
<evidence type="ECO:0000256" key="7">
    <source>
        <dbReference type="ARBA" id="ARBA00022840"/>
    </source>
</evidence>
<feature type="transmembrane region" description="Helical" evidence="11">
    <location>
        <begin position="536"/>
        <end position="556"/>
    </location>
</feature>